<name>A0AAN7ZYJ5_9PEZI</name>
<dbReference type="Proteomes" id="UP001310594">
    <property type="component" value="Unassembled WGS sequence"/>
</dbReference>
<dbReference type="AlphaFoldDB" id="A0AAN7ZYJ5"/>
<protein>
    <submittedName>
        <fullName evidence="1">Uncharacterized protein</fullName>
    </submittedName>
</protein>
<reference evidence="1" key="1">
    <citation type="submission" date="2023-08" db="EMBL/GenBank/DDBJ databases">
        <title>Black Yeasts Isolated from many extreme environments.</title>
        <authorList>
            <person name="Coleine C."/>
            <person name="Stajich J.E."/>
            <person name="Selbmann L."/>
        </authorList>
    </citation>
    <scope>NUCLEOTIDE SEQUENCE</scope>
    <source>
        <strain evidence="1">CCFEE 5810</strain>
    </source>
</reference>
<evidence type="ECO:0000313" key="1">
    <source>
        <dbReference type="EMBL" id="KAK5691413.1"/>
    </source>
</evidence>
<organism evidence="1 2">
    <name type="scientific">Elasticomyces elasticus</name>
    <dbReference type="NCBI Taxonomy" id="574655"/>
    <lineage>
        <taxon>Eukaryota</taxon>
        <taxon>Fungi</taxon>
        <taxon>Dikarya</taxon>
        <taxon>Ascomycota</taxon>
        <taxon>Pezizomycotina</taxon>
        <taxon>Dothideomycetes</taxon>
        <taxon>Dothideomycetidae</taxon>
        <taxon>Mycosphaerellales</taxon>
        <taxon>Teratosphaeriaceae</taxon>
        <taxon>Elasticomyces</taxon>
    </lineage>
</organism>
<proteinExistence type="predicted"/>
<sequence>MAPQAKTLVSLNKTPARAAMLVELLLAKLRPEYDIIHVANSPTIEALETVLSTLVKPPGILICSSQWSDLEQEKANNIARGLLSDIDIVNIPPGMDVHEGGEAIVAFLERSVRGLGGA</sequence>
<evidence type="ECO:0000313" key="2">
    <source>
        <dbReference type="Proteomes" id="UP001310594"/>
    </source>
</evidence>
<dbReference type="EMBL" id="JAVRQU010000021">
    <property type="protein sequence ID" value="KAK5691413.1"/>
    <property type="molecule type" value="Genomic_DNA"/>
</dbReference>
<comment type="caution">
    <text evidence="1">The sequence shown here is derived from an EMBL/GenBank/DDBJ whole genome shotgun (WGS) entry which is preliminary data.</text>
</comment>
<accession>A0AAN7ZYJ5</accession>
<gene>
    <name evidence="1" type="ORF">LTR97_011406</name>
</gene>